<dbReference type="SUPFAM" id="SSF52113">
    <property type="entry name" value="BRCT domain"/>
    <property type="match status" value="4"/>
</dbReference>
<evidence type="ECO:0000259" key="3">
    <source>
        <dbReference type="PROSITE" id="PS50172"/>
    </source>
</evidence>
<dbReference type="EMBL" id="ASPP01003849">
    <property type="protein sequence ID" value="ETO32891.1"/>
    <property type="molecule type" value="Genomic_DNA"/>
</dbReference>
<feature type="domain" description="BRCT" evidence="3">
    <location>
        <begin position="955"/>
        <end position="1030"/>
    </location>
</feature>
<dbReference type="Pfam" id="PF00533">
    <property type="entry name" value="BRCT"/>
    <property type="match status" value="1"/>
</dbReference>
<dbReference type="PANTHER" id="PTHR13561:SF20">
    <property type="entry name" value="DNA TOPOISOMERASE 2-BINDING PROTEIN 1"/>
    <property type="match status" value="1"/>
</dbReference>
<dbReference type="InterPro" id="IPR001357">
    <property type="entry name" value="BRCT_dom"/>
</dbReference>
<gene>
    <name evidence="4" type="ORF">RFI_04226</name>
</gene>
<feature type="region of interest" description="Disordered" evidence="2">
    <location>
        <begin position="287"/>
        <end position="315"/>
    </location>
</feature>
<dbReference type="InterPro" id="IPR036420">
    <property type="entry name" value="BRCT_dom_sf"/>
</dbReference>
<protein>
    <recommendedName>
        <fullName evidence="3">BRCT domain-containing protein</fullName>
    </recommendedName>
</protein>
<dbReference type="Proteomes" id="UP000023152">
    <property type="component" value="Unassembled WGS sequence"/>
</dbReference>
<keyword evidence="5" id="KW-1185">Reference proteome</keyword>
<reference evidence="4 5" key="1">
    <citation type="journal article" date="2013" name="Curr. Biol.">
        <title>The Genome of the Foraminiferan Reticulomyxa filosa.</title>
        <authorList>
            <person name="Glockner G."/>
            <person name="Hulsmann N."/>
            <person name="Schleicher M."/>
            <person name="Noegel A.A."/>
            <person name="Eichinger L."/>
            <person name="Gallinger C."/>
            <person name="Pawlowski J."/>
            <person name="Sierra R."/>
            <person name="Euteneuer U."/>
            <person name="Pillet L."/>
            <person name="Moustafa A."/>
            <person name="Platzer M."/>
            <person name="Groth M."/>
            <person name="Szafranski K."/>
            <person name="Schliwa M."/>
        </authorList>
    </citation>
    <scope>NUCLEOTIDE SEQUENCE [LARGE SCALE GENOMIC DNA]</scope>
</reference>
<keyword evidence="1" id="KW-0677">Repeat</keyword>
<comment type="caution">
    <text evidence="4">The sequence shown here is derived from an EMBL/GenBank/DDBJ whole genome shotgun (WGS) entry which is preliminary data.</text>
</comment>
<dbReference type="GO" id="GO:0006270">
    <property type="term" value="P:DNA replication initiation"/>
    <property type="evidence" value="ECO:0007669"/>
    <property type="project" value="TreeGrafter"/>
</dbReference>
<dbReference type="SMART" id="SM00292">
    <property type="entry name" value="BRCT"/>
    <property type="match status" value="4"/>
</dbReference>
<evidence type="ECO:0000313" key="4">
    <source>
        <dbReference type="EMBL" id="ETO32891.1"/>
    </source>
</evidence>
<dbReference type="CDD" id="cd17731">
    <property type="entry name" value="BRCT_TopBP1_rpt2_like"/>
    <property type="match status" value="2"/>
</dbReference>
<accession>X6P3Y9</accession>
<feature type="domain" description="BRCT" evidence="3">
    <location>
        <begin position="78"/>
        <end position="169"/>
    </location>
</feature>
<dbReference type="InterPro" id="IPR059215">
    <property type="entry name" value="BRCT2_TopBP1-like"/>
</dbReference>
<dbReference type="PROSITE" id="PS50172">
    <property type="entry name" value="BRCT"/>
    <property type="match status" value="4"/>
</dbReference>
<proteinExistence type="predicted"/>
<dbReference type="Pfam" id="PF12738">
    <property type="entry name" value="PTCB-BRCT"/>
    <property type="match status" value="2"/>
</dbReference>
<feature type="domain" description="BRCT" evidence="3">
    <location>
        <begin position="615"/>
        <end position="704"/>
    </location>
</feature>
<evidence type="ECO:0000256" key="1">
    <source>
        <dbReference type="ARBA" id="ARBA00022737"/>
    </source>
</evidence>
<dbReference type="OrthoDB" id="251770at2759"/>
<evidence type="ECO:0000313" key="5">
    <source>
        <dbReference type="Proteomes" id="UP000023152"/>
    </source>
</evidence>
<dbReference type="Gene3D" id="3.40.50.10190">
    <property type="entry name" value="BRCT domain"/>
    <property type="match status" value="4"/>
</dbReference>
<name>X6P3Y9_RETFI</name>
<dbReference type="AlphaFoldDB" id="X6P3Y9"/>
<dbReference type="GO" id="GO:0033314">
    <property type="term" value="P:mitotic DNA replication checkpoint signaling"/>
    <property type="evidence" value="ECO:0007669"/>
    <property type="project" value="TreeGrafter"/>
</dbReference>
<dbReference type="PANTHER" id="PTHR13561">
    <property type="entry name" value="DNA REPLICATION REGULATOR DPB11-RELATED"/>
    <property type="match status" value="1"/>
</dbReference>
<organism evidence="4 5">
    <name type="scientific">Reticulomyxa filosa</name>
    <dbReference type="NCBI Taxonomy" id="46433"/>
    <lineage>
        <taxon>Eukaryota</taxon>
        <taxon>Sar</taxon>
        <taxon>Rhizaria</taxon>
        <taxon>Retaria</taxon>
        <taxon>Foraminifera</taxon>
        <taxon>Monothalamids</taxon>
        <taxon>Reticulomyxidae</taxon>
        <taxon>Reticulomyxa</taxon>
    </lineage>
</organism>
<evidence type="ECO:0000256" key="2">
    <source>
        <dbReference type="SAM" id="MobiDB-lite"/>
    </source>
</evidence>
<sequence length="1242" mass="142167">MADVDDNFLLQVPGAAKHRCVVLANSHEEIEFFMNCYFSLFDASDASHFLIGVPYLLSWQNCCNSRSKNVSLDIMLSQLRQVLKDCTICTSQIQGATKKLIRYLCVFLGAQFDGNFTSKVTHLIELQPGRSQNEKHKAAVQYAINIVSVNWLWDCLLFGIKQPESKYPLPIFTDCCISVTGITVGLSFVWERNEMKDKIASLGGTYVSGLSNTCTHLIAETLTSDKVFYARKWGIKILKKQWFYDTITSYGAVDEHNYYFSERELNEAVTDIHSSSQVTTALRSHLQLQSQHQPQPHPQPQPQPQLQQSRHPKESRLIEAQEQVQDPIDLLNTFKHVSFWGSCVIALLGFDVSVCLMRLFSALCMPLYCKGDKSYPNISFRTPIVSFAWLTKCCQLQQVVDTKELRPSFFEMTPFFLYALHFACDLRSLNKNGTVFASQYKSVGADTTEKNNDEITKLIQKCLTLTQVEVTNNHVFTGCTFFSHALSQNLLYTSLLFVFFFCKITVKDMIRWGNGVVISGQDTQFVVLLSIEPTGNVTYKNMQHIYFSFHSIKYQYNTHNKHTNKQSNKHKAIQRYRSNRVNVVSIHYLYSCLKHGHLESVECDLLHYPRLQPLTKLDLFQDYVMSVSQYKAEERTALIELLTATCAVYQKSLKCHECHVLICKHSQGDKYEAAISRGVAVVTHTWIVECIIANENLDYHSYQLSKLDSQIMGKNSHSHSVNHSIISTTQKPFQHQSGFKLNANFPAPPPSPPLASLNQPKAMSIEQHRQILTKCNAVVFFAHPKVHICVSLSFCSGPTYNKKQNRDLIVITPFELRQVLSIDIGAGNPRRRKASDNDDIVEHFAMEANTSLNKSINTSNQIQQDPKYNTFLANLNSLSAGNYNKKRKVNVPTTTTSADVTTVVRNDAVQVERHELKVVFSGTIDTEKLKQYENCLSAFLKQTKGKKCSKQHLLFINKMGGKVLPKDADFYQKYTADVKQKSITHLIAPKLCRSEKVLYASITGAWVVKLEWLDLSIQRNCILPVEQFAWMNDERLMSKITEFTKNQGQNMAPSLQSEMEVFLAIRYWKDHVNALNGKHYIIWCPNQKYRIYQHMLEGCGASPYFIPHYEMMGQIMTDLRSKSVANKIPNDELKQLKKKYMEQMVRVCHEIFSSIEYKIDDIFLSNDEELETNPVMDYCTAEDSTEIKQHFGLILKKLQAALIKYCKSHQHDEIMSTDFILDYLFEKCPGINTAIDRKDYFV</sequence>
<dbReference type="GO" id="GO:0007095">
    <property type="term" value="P:mitotic G2 DNA damage checkpoint signaling"/>
    <property type="evidence" value="ECO:0007669"/>
    <property type="project" value="TreeGrafter"/>
</dbReference>
<feature type="domain" description="BRCT" evidence="3">
    <location>
        <begin position="167"/>
        <end position="260"/>
    </location>
</feature>